<keyword evidence="14" id="KW-1185">Reference proteome</keyword>
<feature type="transmembrane region" description="Helical" evidence="12">
    <location>
        <begin position="114"/>
        <end position="138"/>
    </location>
</feature>
<reference evidence="13 14" key="1">
    <citation type="submission" date="2019-11" db="EMBL/GenBank/DDBJ databases">
        <title>Whole-genome sequence of a the green, strictly anaerobic photosynthetic bacterium Heliobacillus mobilis DSM 6151.</title>
        <authorList>
            <person name="Kyndt J.A."/>
            <person name="Meyer T.E."/>
        </authorList>
    </citation>
    <scope>NUCLEOTIDE SEQUENCE [LARGE SCALE GENOMIC DNA]</scope>
    <source>
        <strain evidence="13 14">DSM 6151</strain>
    </source>
</reference>
<feature type="transmembrane region" description="Helical" evidence="12">
    <location>
        <begin position="259"/>
        <end position="281"/>
    </location>
</feature>
<dbReference type="OrthoDB" id="9776710at2"/>
<keyword evidence="3" id="KW-0813">Transport</keyword>
<keyword evidence="5" id="KW-0349">Heme</keyword>
<dbReference type="PANTHER" id="PTHR43141:SF5">
    <property type="entry name" value="CYTOCHROME BD-I UBIQUINOL OXIDASE SUBUNIT 2"/>
    <property type="match status" value="1"/>
</dbReference>
<dbReference type="GO" id="GO:0016682">
    <property type="term" value="F:oxidoreductase activity, acting on diphenols and related substances as donors, oxygen as acceptor"/>
    <property type="evidence" value="ECO:0007669"/>
    <property type="project" value="TreeGrafter"/>
</dbReference>
<evidence type="ECO:0000256" key="7">
    <source>
        <dbReference type="ARBA" id="ARBA00022723"/>
    </source>
</evidence>
<evidence type="ECO:0000256" key="11">
    <source>
        <dbReference type="ARBA" id="ARBA00023136"/>
    </source>
</evidence>
<dbReference type="RefSeq" id="WP_155477747.1">
    <property type="nucleotide sequence ID" value="NZ_WNKU01000031.1"/>
</dbReference>
<feature type="transmembrane region" description="Helical" evidence="12">
    <location>
        <begin position="82"/>
        <end position="102"/>
    </location>
</feature>
<feature type="transmembrane region" description="Helical" evidence="12">
    <location>
        <begin position="301"/>
        <end position="323"/>
    </location>
</feature>
<evidence type="ECO:0000256" key="9">
    <source>
        <dbReference type="ARBA" id="ARBA00022989"/>
    </source>
</evidence>
<evidence type="ECO:0000256" key="6">
    <source>
        <dbReference type="ARBA" id="ARBA00022692"/>
    </source>
</evidence>
<keyword evidence="10" id="KW-0408">Iron</keyword>
<comment type="similarity">
    <text evidence="2">Belongs to the cytochrome ubiquinol oxidase subunit 2 family.</text>
</comment>
<keyword evidence="7" id="KW-0479">Metal-binding</keyword>
<feature type="transmembrane region" description="Helical" evidence="12">
    <location>
        <begin position="6"/>
        <end position="35"/>
    </location>
</feature>
<gene>
    <name evidence="13" type="primary">cydB</name>
    <name evidence="13" type="ORF">GJ688_17165</name>
</gene>
<feature type="transmembrane region" description="Helical" evidence="12">
    <location>
        <begin position="158"/>
        <end position="182"/>
    </location>
</feature>
<evidence type="ECO:0000256" key="4">
    <source>
        <dbReference type="ARBA" id="ARBA00022475"/>
    </source>
</evidence>
<feature type="transmembrane region" description="Helical" evidence="12">
    <location>
        <begin position="228"/>
        <end position="247"/>
    </location>
</feature>
<accession>A0A6I3SP47</accession>
<evidence type="ECO:0000256" key="8">
    <source>
        <dbReference type="ARBA" id="ARBA00022982"/>
    </source>
</evidence>
<dbReference type="PANTHER" id="PTHR43141">
    <property type="entry name" value="CYTOCHROME BD2 SUBUNIT II"/>
    <property type="match status" value="1"/>
</dbReference>
<dbReference type="NCBIfam" id="TIGR00203">
    <property type="entry name" value="cydB"/>
    <property type="match status" value="1"/>
</dbReference>
<organism evidence="13 14">
    <name type="scientific">Heliobacterium mobile</name>
    <name type="common">Heliobacillus mobilis</name>
    <dbReference type="NCBI Taxonomy" id="28064"/>
    <lineage>
        <taxon>Bacteria</taxon>
        <taxon>Bacillati</taxon>
        <taxon>Bacillota</taxon>
        <taxon>Clostridia</taxon>
        <taxon>Eubacteriales</taxon>
        <taxon>Heliobacteriaceae</taxon>
        <taxon>Heliobacterium</taxon>
    </lineage>
</organism>
<dbReference type="Proteomes" id="UP000430670">
    <property type="component" value="Unassembled WGS sequence"/>
</dbReference>
<protein>
    <submittedName>
        <fullName evidence="13">Cytochrome d ubiquinol oxidase subunit II</fullName>
    </submittedName>
</protein>
<comment type="caution">
    <text evidence="13">The sequence shown here is derived from an EMBL/GenBank/DDBJ whole genome shotgun (WGS) entry which is preliminary data.</text>
</comment>
<dbReference type="InterPro" id="IPR003317">
    <property type="entry name" value="Cyt-d_oxidase_su2"/>
</dbReference>
<evidence type="ECO:0000313" key="14">
    <source>
        <dbReference type="Proteomes" id="UP000430670"/>
    </source>
</evidence>
<evidence type="ECO:0000256" key="2">
    <source>
        <dbReference type="ARBA" id="ARBA00007543"/>
    </source>
</evidence>
<evidence type="ECO:0000313" key="13">
    <source>
        <dbReference type="EMBL" id="MTV50669.1"/>
    </source>
</evidence>
<evidence type="ECO:0000256" key="12">
    <source>
        <dbReference type="SAM" id="Phobius"/>
    </source>
</evidence>
<feature type="transmembrane region" description="Helical" evidence="12">
    <location>
        <begin position="194"/>
        <end position="216"/>
    </location>
</feature>
<comment type="subcellular location">
    <subcellularLocation>
        <location evidence="1">Cell membrane</location>
        <topology evidence="1">Multi-pass membrane protein</topology>
    </subcellularLocation>
</comment>
<dbReference type="GO" id="GO:0070069">
    <property type="term" value="C:cytochrome complex"/>
    <property type="evidence" value="ECO:0007669"/>
    <property type="project" value="TreeGrafter"/>
</dbReference>
<keyword evidence="6 12" id="KW-0812">Transmembrane</keyword>
<dbReference type="AlphaFoldDB" id="A0A6I3SP47"/>
<evidence type="ECO:0000256" key="3">
    <source>
        <dbReference type="ARBA" id="ARBA00022448"/>
    </source>
</evidence>
<proteinExistence type="inferred from homology"/>
<dbReference type="GO" id="GO:0005886">
    <property type="term" value="C:plasma membrane"/>
    <property type="evidence" value="ECO:0007669"/>
    <property type="project" value="UniProtKB-SubCell"/>
</dbReference>
<keyword evidence="8" id="KW-0249">Electron transport</keyword>
<name>A0A6I3SP47_HELMO</name>
<keyword evidence="4" id="KW-1003">Cell membrane</keyword>
<dbReference type="GO" id="GO:0046872">
    <property type="term" value="F:metal ion binding"/>
    <property type="evidence" value="ECO:0007669"/>
    <property type="project" value="UniProtKB-KW"/>
</dbReference>
<evidence type="ECO:0000256" key="10">
    <source>
        <dbReference type="ARBA" id="ARBA00023004"/>
    </source>
</evidence>
<sequence>MTTLQSIWFVLVGVLLLGYTLLDGFDLGVGSLYLFTKDPKERERMIYSIGPFWDSNQVWLLTGGGAIFAAFPMVYATVFSGFYLALMLVLFALIFRAVSLEFQHQLESPGWRKWWDIGFGIGSLLPSILFGVAMGNILRGVPLDAKANFIGDFFGLLNPYSLVLGLLSCSMFALHGATFLYAQTDGALKEKTRRWARTVWMGLVLFYIIGTVWSFMATPRLFSNFFDMPLLFILPLTVIAGLVYLPVALGKGKPITPFVASSLTIAGLWGTIGASLFPYIVPASNDLSNSLTVFNASSSERTLTVMLILALIGLPIVLTYTGYIYRTFLKSNKGVAVKGGNSSKSFSNM</sequence>
<evidence type="ECO:0000256" key="1">
    <source>
        <dbReference type="ARBA" id="ARBA00004651"/>
    </source>
</evidence>
<keyword evidence="9 12" id="KW-1133">Transmembrane helix</keyword>
<dbReference type="PIRSF" id="PIRSF000267">
    <property type="entry name" value="Cyt_oxidse_sub2"/>
    <property type="match status" value="1"/>
</dbReference>
<dbReference type="GO" id="GO:0019646">
    <property type="term" value="P:aerobic electron transport chain"/>
    <property type="evidence" value="ECO:0007669"/>
    <property type="project" value="TreeGrafter"/>
</dbReference>
<dbReference type="Pfam" id="PF02322">
    <property type="entry name" value="Cyt_bd_oxida_II"/>
    <property type="match status" value="1"/>
</dbReference>
<dbReference type="EMBL" id="WNKU01000031">
    <property type="protein sequence ID" value="MTV50669.1"/>
    <property type="molecule type" value="Genomic_DNA"/>
</dbReference>
<keyword evidence="11 12" id="KW-0472">Membrane</keyword>
<evidence type="ECO:0000256" key="5">
    <source>
        <dbReference type="ARBA" id="ARBA00022617"/>
    </source>
</evidence>
<dbReference type="GO" id="GO:0009055">
    <property type="term" value="F:electron transfer activity"/>
    <property type="evidence" value="ECO:0007669"/>
    <property type="project" value="TreeGrafter"/>
</dbReference>